<comment type="similarity">
    <text evidence="2">Belongs to the peptidase C13 family.</text>
</comment>
<evidence type="ECO:0000256" key="6">
    <source>
        <dbReference type="ARBA" id="ARBA00022801"/>
    </source>
</evidence>
<evidence type="ECO:0000256" key="2">
    <source>
        <dbReference type="ARBA" id="ARBA00009941"/>
    </source>
</evidence>
<keyword evidence="7" id="KW-0788">Thiol protease</keyword>
<dbReference type="Gene3D" id="3.40.50.1460">
    <property type="match status" value="1"/>
</dbReference>
<feature type="chain" id="PRO_5029012171" description="legumain" evidence="9">
    <location>
        <begin position="20"/>
        <end position="441"/>
    </location>
</feature>
<dbReference type="GO" id="GO:0004197">
    <property type="term" value="F:cysteine-type endopeptidase activity"/>
    <property type="evidence" value="ECO:0007669"/>
    <property type="project" value="UniProtKB-EC"/>
</dbReference>
<evidence type="ECO:0000256" key="1">
    <source>
        <dbReference type="ARBA" id="ARBA00000810"/>
    </source>
</evidence>
<evidence type="ECO:0000256" key="5">
    <source>
        <dbReference type="ARBA" id="ARBA00022729"/>
    </source>
</evidence>
<dbReference type="PANTHER" id="PTHR12000:SF42">
    <property type="entry name" value="LEGUMAIN"/>
    <property type="match status" value="1"/>
</dbReference>
<dbReference type="EC" id="3.4.22.34" evidence="3"/>
<evidence type="ECO:0000256" key="4">
    <source>
        <dbReference type="ARBA" id="ARBA00022670"/>
    </source>
</evidence>
<accession>A0A7E4WA78</accession>
<keyword evidence="11" id="KW-1185">Reference proteome</keyword>
<feature type="signal peptide" evidence="9">
    <location>
        <begin position="1"/>
        <end position="19"/>
    </location>
</feature>
<dbReference type="InterPro" id="IPR001096">
    <property type="entry name" value="Peptidase_C13"/>
</dbReference>
<dbReference type="GO" id="GO:0006624">
    <property type="term" value="P:vacuolar protein processing"/>
    <property type="evidence" value="ECO:0007669"/>
    <property type="project" value="TreeGrafter"/>
</dbReference>
<evidence type="ECO:0000313" key="12">
    <source>
        <dbReference type="WBParaSite" id="Pan_g8505.t1"/>
    </source>
</evidence>
<reference evidence="12" key="2">
    <citation type="submission" date="2020-10" db="UniProtKB">
        <authorList>
            <consortium name="WormBaseParasite"/>
        </authorList>
    </citation>
    <scope>IDENTIFICATION</scope>
</reference>
<evidence type="ECO:0000256" key="9">
    <source>
        <dbReference type="SAM" id="SignalP"/>
    </source>
</evidence>
<dbReference type="Pfam" id="PF20985">
    <property type="entry name" value="Legum_prodom"/>
    <property type="match status" value="1"/>
</dbReference>
<dbReference type="Gene3D" id="1.10.132.130">
    <property type="match status" value="1"/>
</dbReference>
<dbReference type="GO" id="GO:0005773">
    <property type="term" value="C:vacuole"/>
    <property type="evidence" value="ECO:0007669"/>
    <property type="project" value="GOC"/>
</dbReference>
<name>A0A7E4WA78_PANRE</name>
<reference evidence="11" key="1">
    <citation type="journal article" date="2013" name="Genetics">
        <title>The draft genome and transcriptome of Panagrellus redivivus are shaped by the harsh demands of a free-living lifestyle.</title>
        <authorList>
            <person name="Srinivasan J."/>
            <person name="Dillman A.R."/>
            <person name="Macchietto M.G."/>
            <person name="Heikkinen L."/>
            <person name="Lakso M."/>
            <person name="Fracchia K.M."/>
            <person name="Antoshechkin I."/>
            <person name="Mortazavi A."/>
            <person name="Wong G."/>
            <person name="Sternberg P.W."/>
        </authorList>
    </citation>
    <scope>NUCLEOTIDE SEQUENCE [LARGE SCALE GENOMIC DNA]</scope>
    <source>
        <strain evidence="11">MT8872</strain>
    </source>
</reference>
<evidence type="ECO:0000256" key="3">
    <source>
        <dbReference type="ARBA" id="ARBA00012628"/>
    </source>
</evidence>
<dbReference type="GO" id="GO:0051603">
    <property type="term" value="P:proteolysis involved in protein catabolic process"/>
    <property type="evidence" value="ECO:0007669"/>
    <property type="project" value="TreeGrafter"/>
</dbReference>
<proteinExistence type="inferred from homology"/>
<dbReference type="AlphaFoldDB" id="A0A7E4WA78"/>
<organism evidence="11 12">
    <name type="scientific">Panagrellus redivivus</name>
    <name type="common">Microworm</name>
    <dbReference type="NCBI Taxonomy" id="6233"/>
    <lineage>
        <taxon>Eukaryota</taxon>
        <taxon>Metazoa</taxon>
        <taxon>Ecdysozoa</taxon>
        <taxon>Nematoda</taxon>
        <taxon>Chromadorea</taxon>
        <taxon>Rhabditida</taxon>
        <taxon>Tylenchina</taxon>
        <taxon>Panagrolaimomorpha</taxon>
        <taxon>Panagrolaimoidea</taxon>
        <taxon>Panagrolaimidae</taxon>
        <taxon>Panagrellus</taxon>
    </lineage>
</organism>
<evidence type="ECO:0000313" key="11">
    <source>
        <dbReference type="Proteomes" id="UP000492821"/>
    </source>
</evidence>
<dbReference type="WBParaSite" id="Pan_g8505.t1">
    <property type="protein sequence ID" value="Pan_g8505.t1"/>
    <property type="gene ID" value="Pan_g8505"/>
</dbReference>
<dbReference type="PRINTS" id="PR00776">
    <property type="entry name" value="HEMOGLOBNASE"/>
</dbReference>
<feature type="domain" description="Legumain prodomain" evidence="10">
    <location>
        <begin position="337"/>
        <end position="431"/>
    </location>
</feature>
<dbReference type="CDD" id="cd21115">
    <property type="entry name" value="legumain_C"/>
    <property type="match status" value="1"/>
</dbReference>
<dbReference type="PANTHER" id="PTHR12000">
    <property type="entry name" value="HEMOGLOBINASE FAMILY MEMBER"/>
    <property type="match status" value="1"/>
</dbReference>
<comment type="catalytic activity">
    <reaction evidence="1">
        <text>Hydrolysis of proteins and small molecule substrates at -Asn-|-Xaa- bonds.</text>
        <dbReference type="EC" id="3.4.22.34"/>
    </reaction>
</comment>
<dbReference type="FunFam" id="3.40.50.1460:FF:000006">
    <property type="entry name" value="Legumain"/>
    <property type="match status" value="1"/>
</dbReference>
<keyword evidence="6" id="KW-0378">Hydrolase</keyword>
<dbReference type="Pfam" id="PF01650">
    <property type="entry name" value="Peptidase_C13"/>
    <property type="match status" value="1"/>
</dbReference>
<keyword evidence="5 9" id="KW-0732">Signal</keyword>
<protein>
    <recommendedName>
        <fullName evidence="3">legumain</fullName>
        <ecNumber evidence="3">3.4.22.34</ecNumber>
    </recommendedName>
</protein>
<keyword evidence="4" id="KW-0645">Protease</keyword>
<dbReference type="Proteomes" id="UP000492821">
    <property type="component" value="Unassembled WGS sequence"/>
</dbReference>
<evidence type="ECO:0000256" key="7">
    <source>
        <dbReference type="ARBA" id="ARBA00022807"/>
    </source>
</evidence>
<dbReference type="PIRSF" id="PIRSF019663">
    <property type="entry name" value="Legumain"/>
    <property type="match status" value="1"/>
</dbReference>
<dbReference type="InterPro" id="IPR048501">
    <property type="entry name" value="Legum_prodom"/>
</dbReference>
<sequence length="441" mass="49796">MNVIGFIFLASLLCGYCYAAPWVKDDSWAVLIAGSNGWDNYRHQSDVSHAYHLLTHHGIQPERIITIMYDDIANNENNPYPGKIFNRPNGTDVYAGVKIDYRGNEIDNESVLNVLKGNATGNKGKGTGRVLGSTRKEDVFIYYAGHGDVHVLLLLDGTLTKHELDNALTHMYENNMYNKMVFYLESCNSGSMFEGLDETRRLYAVTAANSMQSSFATFCINDQKLPCLSDEFSATWMFNTETHNILSETIGDQVDVAIENTKQSHVCTFGDASIRNDTVSEYQGNAVVWKYTDFGITDQFHEDVQKSVKSTHQILLDKVEQLLIDRNYSMKDVKDRMSDFYEDRQRLTRLVENIVHAVVGSVTKAYHIIMKKPALTTALECHDAVIKAYHKKCIVSFNLNPYAITMSGIFANLCEVVRDPAAILDVINEKCDTRPRFRGVI</sequence>
<dbReference type="InterPro" id="IPR046427">
    <property type="entry name" value="Legumain_prodom_sf"/>
</dbReference>
<evidence type="ECO:0000259" key="10">
    <source>
        <dbReference type="Pfam" id="PF20985"/>
    </source>
</evidence>
<feature type="active site" description="Nucleophile" evidence="8">
    <location>
        <position position="187"/>
    </location>
</feature>
<feature type="active site" evidence="8">
    <location>
        <position position="146"/>
    </location>
</feature>
<evidence type="ECO:0000256" key="8">
    <source>
        <dbReference type="PIRSR" id="PIRSR019663-1"/>
    </source>
</evidence>